<dbReference type="RefSeq" id="WP_279252600.1">
    <property type="nucleotide sequence ID" value="NZ_SHNP01000003.1"/>
</dbReference>
<accession>A0ABT3SUR0</accession>
<evidence type="ECO:0000313" key="15">
    <source>
        <dbReference type="Proteomes" id="UP001143307"/>
    </source>
</evidence>
<dbReference type="Pfam" id="PF01075">
    <property type="entry name" value="Glyco_transf_9"/>
    <property type="match status" value="1"/>
</dbReference>
<evidence type="ECO:0000256" key="8">
    <source>
        <dbReference type="ARBA" id="ARBA00023136"/>
    </source>
</evidence>
<dbReference type="Proteomes" id="UP001143307">
    <property type="component" value="Unassembled WGS sequence"/>
</dbReference>
<comment type="caution">
    <text evidence="14">The sequence shown here is derived from an EMBL/GenBank/DDBJ whole genome shotgun (WGS) entry which is preliminary data.</text>
</comment>
<comment type="pathway">
    <text evidence="2">Bacterial outer membrane biogenesis; LPS core biosynthesis.</text>
</comment>
<keyword evidence="4" id="KW-0997">Cell inner membrane</keyword>
<comment type="catalytic activity">
    <reaction evidence="13">
        <text>an alpha-Kdo-(2-&gt;4)-alpha-Kdo-(2-&gt;6)-lipid A + ADP-L-glycero-beta-D-manno-heptose = an L-alpha-D-Hep-(1-&gt;5)-[alpha-Kdo-(2-&gt;4)]-alpha-Kdo-(2-&gt;6)-lipid A + ADP + H(+)</text>
        <dbReference type="Rhea" id="RHEA:74067"/>
        <dbReference type="ChEBI" id="CHEBI:15378"/>
        <dbReference type="ChEBI" id="CHEBI:61506"/>
        <dbReference type="ChEBI" id="CHEBI:176431"/>
        <dbReference type="ChEBI" id="CHEBI:193068"/>
        <dbReference type="ChEBI" id="CHEBI:456216"/>
        <dbReference type="EC" id="2.4.99.23"/>
    </reaction>
</comment>
<evidence type="ECO:0000256" key="12">
    <source>
        <dbReference type="ARBA" id="ARBA00044330"/>
    </source>
</evidence>
<dbReference type="EMBL" id="SHNP01000003">
    <property type="protein sequence ID" value="MCX2973732.1"/>
    <property type="molecule type" value="Genomic_DNA"/>
</dbReference>
<dbReference type="SUPFAM" id="SSF53756">
    <property type="entry name" value="UDP-Glycosyltransferase/glycogen phosphorylase"/>
    <property type="match status" value="1"/>
</dbReference>
<dbReference type="PANTHER" id="PTHR30160">
    <property type="entry name" value="TETRAACYLDISACCHARIDE 4'-KINASE-RELATED"/>
    <property type="match status" value="1"/>
</dbReference>
<comment type="subcellular location">
    <subcellularLocation>
        <location evidence="1">Cell inner membrane</location>
        <topology evidence="1">Peripheral membrane protein</topology>
        <orientation evidence="1">Cytoplasmic side</orientation>
    </subcellularLocation>
</comment>
<dbReference type="PANTHER" id="PTHR30160:SF19">
    <property type="entry name" value="LIPOPOLYSACCHARIDE HEPTOSYLTRANSFERASE 1"/>
    <property type="match status" value="1"/>
</dbReference>
<dbReference type="NCBIfam" id="TIGR02193">
    <property type="entry name" value="heptsyl_trn_I"/>
    <property type="match status" value="1"/>
</dbReference>
<dbReference type="InterPro" id="IPR002201">
    <property type="entry name" value="Glyco_trans_9"/>
</dbReference>
<organism evidence="14 15">
    <name type="scientific">Candidatus Seongchinamella marina</name>
    <dbReference type="NCBI Taxonomy" id="2518990"/>
    <lineage>
        <taxon>Bacteria</taxon>
        <taxon>Pseudomonadati</taxon>
        <taxon>Pseudomonadota</taxon>
        <taxon>Gammaproteobacteria</taxon>
        <taxon>Cellvibrionales</taxon>
        <taxon>Halieaceae</taxon>
        <taxon>Seongchinamella</taxon>
    </lineage>
</organism>
<keyword evidence="5" id="KW-0328">Glycosyltransferase</keyword>
<evidence type="ECO:0000256" key="13">
    <source>
        <dbReference type="ARBA" id="ARBA00049201"/>
    </source>
</evidence>
<keyword evidence="7" id="KW-0448">Lipopolysaccharide biosynthesis</keyword>
<evidence type="ECO:0000256" key="4">
    <source>
        <dbReference type="ARBA" id="ARBA00022519"/>
    </source>
</evidence>
<evidence type="ECO:0000256" key="6">
    <source>
        <dbReference type="ARBA" id="ARBA00022679"/>
    </source>
</evidence>
<evidence type="ECO:0000256" key="3">
    <source>
        <dbReference type="ARBA" id="ARBA00022475"/>
    </source>
</evidence>
<evidence type="ECO:0000313" key="14">
    <source>
        <dbReference type="EMBL" id="MCX2973732.1"/>
    </source>
</evidence>
<protein>
    <recommendedName>
        <fullName evidence="11">Lipopolysaccharide heptosyltransferase 1</fullName>
        <ecNumber evidence="10">2.4.99.23</ecNumber>
    </recommendedName>
    <alternativeName>
        <fullName evidence="12">ADP-heptose:lipopolysaccharide heptosyltransferase I</fullName>
    </alternativeName>
</protein>
<dbReference type="EC" id="2.4.99.23" evidence="10"/>
<evidence type="ECO:0000256" key="2">
    <source>
        <dbReference type="ARBA" id="ARBA00004713"/>
    </source>
</evidence>
<name>A0ABT3SUR0_9GAMM</name>
<keyword evidence="6" id="KW-0808">Transferase</keyword>
<evidence type="ECO:0000256" key="7">
    <source>
        <dbReference type="ARBA" id="ARBA00022985"/>
    </source>
</evidence>
<keyword evidence="15" id="KW-1185">Reference proteome</keyword>
<dbReference type="InterPro" id="IPR011908">
    <property type="entry name" value="LipoPS_heptosylTferase-I"/>
</dbReference>
<evidence type="ECO:0000256" key="9">
    <source>
        <dbReference type="ARBA" id="ARBA00043995"/>
    </source>
</evidence>
<keyword evidence="3" id="KW-1003">Cell membrane</keyword>
<dbReference type="CDD" id="cd03789">
    <property type="entry name" value="GT9_LPS_heptosyltransferase"/>
    <property type="match status" value="1"/>
</dbReference>
<keyword evidence="8" id="KW-0472">Membrane</keyword>
<dbReference type="Gene3D" id="3.40.50.2000">
    <property type="entry name" value="Glycogen Phosphorylase B"/>
    <property type="match status" value="2"/>
</dbReference>
<dbReference type="InterPro" id="IPR051199">
    <property type="entry name" value="LPS_LOS_Heptosyltrfase"/>
</dbReference>
<gene>
    <name evidence="14" type="primary">waaC</name>
    <name evidence="14" type="ORF">EYC87_09100</name>
</gene>
<evidence type="ECO:0000256" key="1">
    <source>
        <dbReference type="ARBA" id="ARBA00004515"/>
    </source>
</evidence>
<reference evidence="14" key="1">
    <citation type="submission" date="2019-02" db="EMBL/GenBank/DDBJ databases">
        <authorList>
            <person name="Li S.-H."/>
        </authorList>
    </citation>
    <scope>NUCLEOTIDE SEQUENCE</scope>
    <source>
        <strain evidence="14">IMCC8485</strain>
    </source>
</reference>
<evidence type="ECO:0000256" key="10">
    <source>
        <dbReference type="ARBA" id="ARBA00044041"/>
    </source>
</evidence>
<sequence>MRVLLVKMSSLGDVVHTLPALTDAAAAVPGIHFDWVVEEAFAEIPAWHSAVDKVIPIALRRWRKRPLRDFSGPEWRECRSQLRRNHYDAVIDAQGLLKSAFVARLVKAPIYGLDKHSAREPLASAIYQHKLAVPADMHAVERTRLLFAKALRYEVPAEKGDYGVRDNLVGGKSSRSKGLLFFHGTARDEKLWPESHWIELADKAHEQGYPVWLPWGNEEEKARAGRIASQCQSAKVLPKLNLVGVAGLLLEADGAVAVDTGLGHLAAALDVPSVSLYGPTSTQLIGAYGRNQVHIQSEVGVSDTADPVAMMSAIDPQQAWSELQSILPAGH</sequence>
<evidence type="ECO:0000256" key="5">
    <source>
        <dbReference type="ARBA" id="ARBA00022676"/>
    </source>
</evidence>
<evidence type="ECO:0000256" key="11">
    <source>
        <dbReference type="ARBA" id="ARBA00044190"/>
    </source>
</evidence>
<comment type="similarity">
    <text evidence="9">Belongs to the glycosyltransferase 9 family.</text>
</comment>
<proteinExistence type="inferred from homology"/>